<organism evidence="1 2">
    <name type="scientific">Parahaliea maris</name>
    <dbReference type="NCBI Taxonomy" id="2716870"/>
    <lineage>
        <taxon>Bacteria</taxon>
        <taxon>Pseudomonadati</taxon>
        <taxon>Pseudomonadota</taxon>
        <taxon>Gammaproteobacteria</taxon>
        <taxon>Cellvibrionales</taxon>
        <taxon>Halieaceae</taxon>
        <taxon>Parahaliea</taxon>
    </lineage>
</organism>
<dbReference type="EMBL" id="VRZA01000003">
    <property type="protein sequence ID" value="TXS93968.1"/>
    <property type="molecule type" value="Genomic_DNA"/>
</dbReference>
<evidence type="ECO:0000313" key="2">
    <source>
        <dbReference type="Proteomes" id="UP000321039"/>
    </source>
</evidence>
<reference evidence="1 2" key="1">
    <citation type="submission" date="2019-08" db="EMBL/GenBank/DDBJ databases">
        <title>Parahaliea maris sp. nov., isolated from the surface seawater.</title>
        <authorList>
            <person name="Liu Y."/>
        </authorList>
    </citation>
    <scope>NUCLEOTIDE SEQUENCE [LARGE SCALE GENOMIC DNA]</scope>
    <source>
        <strain evidence="1 2">HSLHS9</strain>
    </source>
</reference>
<dbReference type="AlphaFoldDB" id="A0A5C8ZZQ5"/>
<protein>
    <recommendedName>
        <fullName evidence="3">Nucleoside-diphosphate sugar epimerase</fullName>
    </recommendedName>
</protein>
<proteinExistence type="predicted"/>
<dbReference type="InterPro" id="IPR009367">
    <property type="entry name" value="Elm1-like"/>
</dbReference>
<keyword evidence="2" id="KW-1185">Reference proteome</keyword>
<dbReference type="Pfam" id="PF06258">
    <property type="entry name" value="Mito_fiss_Elm1"/>
    <property type="match status" value="1"/>
</dbReference>
<name>A0A5C8ZZQ5_9GAMM</name>
<accession>A0A5C8ZZQ5</accession>
<evidence type="ECO:0000313" key="1">
    <source>
        <dbReference type="EMBL" id="TXS93968.1"/>
    </source>
</evidence>
<evidence type="ECO:0008006" key="3">
    <source>
        <dbReference type="Google" id="ProtNLM"/>
    </source>
</evidence>
<dbReference type="Proteomes" id="UP000321039">
    <property type="component" value="Unassembled WGS sequence"/>
</dbReference>
<sequence>MQNALAIWCVSDGKAGHKSQLNGLLDALRQRQQCEVHWFDCNAKPLRQAAALDRSPQLILCAGHSTHRCSLYLRWRYGGKLVVLMKPSLPRWLFDLCVVPRHDGLAGGKNVLLTRGPINDIQPSSRQREDRGLILIGGPSRHHGWDDGQILDQLQRLLDTRPGRHWTLTTSRRTPGSFLPALERLGLSGLEVVPAEQGDRDWLREQYATSGVIWATEDSASMVYEALTSGARVGVLAVPRQHTSRVSRGLDQLLEEGIATSLSGAMDSDPAPQTDQAAPLCEADRVAQYLVQMIGLQQGNATHEGSTGITPPR</sequence>
<gene>
    <name evidence="1" type="ORF">FV139_10115</name>
</gene>
<dbReference type="RefSeq" id="WP_148068310.1">
    <property type="nucleotide sequence ID" value="NZ_VRZA01000003.1"/>
</dbReference>
<comment type="caution">
    <text evidence="1">The sequence shown here is derived from an EMBL/GenBank/DDBJ whole genome shotgun (WGS) entry which is preliminary data.</text>
</comment>